<organism evidence="7 8">
    <name type="scientific">Chloropicon roscoffensis</name>
    <dbReference type="NCBI Taxonomy" id="1461544"/>
    <lineage>
        <taxon>Eukaryota</taxon>
        <taxon>Viridiplantae</taxon>
        <taxon>Chlorophyta</taxon>
        <taxon>Chloropicophyceae</taxon>
        <taxon>Chloropicales</taxon>
        <taxon>Chloropicaceae</taxon>
        <taxon>Chloropicon</taxon>
    </lineage>
</organism>
<keyword evidence="5" id="KW-1133">Transmembrane helix</keyword>
<keyword evidence="4" id="KW-0594">Phospholipid biosynthesis</keyword>
<keyword evidence="5" id="KW-0812">Transmembrane</keyword>
<keyword evidence="4" id="KW-0444">Lipid biosynthesis</keyword>
<evidence type="ECO:0000256" key="3">
    <source>
        <dbReference type="ARBA" id="ARBA00023315"/>
    </source>
</evidence>
<dbReference type="InterPro" id="IPR002123">
    <property type="entry name" value="Plipid/glycerol_acylTrfase"/>
</dbReference>
<feature type="transmembrane region" description="Helical" evidence="5">
    <location>
        <begin position="76"/>
        <end position="94"/>
    </location>
</feature>
<dbReference type="GO" id="GO:0005783">
    <property type="term" value="C:endoplasmic reticulum"/>
    <property type="evidence" value="ECO:0007669"/>
    <property type="project" value="TreeGrafter"/>
</dbReference>
<keyword evidence="8" id="KW-1185">Reference proteome</keyword>
<accession>A0AAX4PMY3</accession>
<dbReference type="GO" id="GO:0006654">
    <property type="term" value="P:phosphatidic acid biosynthetic process"/>
    <property type="evidence" value="ECO:0007669"/>
    <property type="project" value="TreeGrafter"/>
</dbReference>
<keyword evidence="3 4" id="KW-0012">Acyltransferase</keyword>
<dbReference type="EC" id="2.3.1.51" evidence="4"/>
<protein>
    <recommendedName>
        <fullName evidence="4">1-acyl-sn-glycerol-3-phosphate acyltransferase</fullName>
        <ecNumber evidence="4">2.3.1.51</ecNumber>
    </recommendedName>
</protein>
<evidence type="ECO:0000313" key="8">
    <source>
        <dbReference type="Proteomes" id="UP001472866"/>
    </source>
</evidence>
<dbReference type="CDD" id="cd07989">
    <property type="entry name" value="LPLAT_AGPAT-like"/>
    <property type="match status" value="1"/>
</dbReference>
<dbReference type="PANTHER" id="PTHR10434">
    <property type="entry name" value="1-ACYL-SN-GLYCEROL-3-PHOSPHATE ACYLTRANSFERASE"/>
    <property type="match status" value="1"/>
</dbReference>
<feature type="transmembrane region" description="Helical" evidence="5">
    <location>
        <begin position="42"/>
        <end position="67"/>
    </location>
</feature>
<comment type="catalytic activity">
    <reaction evidence="4">
        <text>a 1-acyl-sn-glycero-3-phosphate + an acyl-CoA = a 1,2-diacyl-sn-glycero-3-phosphate + CoA</text>
        <dbReference type="Rhea" id="RHEA:19709"/>
        <dbReference type="ChEBI" id="CHEBI:57287"/>
        <dbReference type="ChEBI" id="CHEBI:57970"/>
        <dbReference type="ChEBI" id="CHEBI:58342"/>
        <dbReference type="ChEBI" id="CHEBI:58608"/>
        <dbReference type="EC" id="2.3.1.51"/>
    </reaction>
</comment>
<evidence type="ECO:0000259" key="6">
    <source>
        <dbReference type="SMART" id="SM00563"/>
    </source>
</evidence>
<dbReference type="GO" id="GO:0016020">
    <property type="term" value="C:membrane"/>
    <property type="evidence" value="ECO:0007669"/>
    <property type="project" value="InterPro"/>
</dbReference>
<evidence type="ECO:0000256" key="1">
    <source>
        <dbReference type="ARBA" id="ARBA00008655"/>
    </source>
</evidence>
<dbReference type="SMART" id="SM00563">
    <property type="entry name" value="PlsC"/>
    <property type="match status" value="1"/>
</dbReference>
<sequence length="288" mass="32242">MEVGKGKRGVLEPGGKVEPVGDGLDVEYYGCRTPLPSFVPQFFRFAVCFTWFLTCVACTLAISVFLLPRRRWRARLVKIFIVAFAPSVFFMYGIRIKVLGTRHRGSLEENRPVVYLANHSSTLDFVTCSRSLSTGTIAIAKRALLLHPLGWVAWLNGTVFIDRSNRQKAIKSMNSISGLLREYGISVCVFPEGTRSRDGRLQPFKKGAMHLAMQAGVPIVPVVIRGAHKIWGKFGYSIACNEDPIEIEFLDPIDTSAWTAETLAKHTEELHALFVQNLGEDQRPKKEE</sequence>
<proteinExistence type="inferred from homology"/>
<reference evidence="7 8" key="1">
    <citation type="submission" date="2024-03" db="EMBL/GenBank/DDBJ databases">
        <title>Complete genome sequence of the green alga Chloropicon roscoffensis RCC1871.</title>
        <authorList>
            <person name="Lemieux C."/>
            <person name="Pombert J.-F."/>
            <person name="Otis C."/>
            <person name="Turmel M."/>
        </authorList>
    </citation>
    <scope>NUCLEOTIDE SEQUENCE [LARGE SCALE GENOMIC DNA]</scope>
    <source>
        <strain evidence="7 8">RCC1871</strain>
    </source>
</reference>
<dbReference type="NCBIfam" id="TIGR00530">
    <property type="entry name" value="AGP_acyltrn"/>
    <property type="match status" value="1"/>
</dbReference>
<dbReference type="PANTHER" id="PTHR10434:SF11">
    <property type="entry name" value="1-ACYL-SN-GLYCEROL-3-PHOSPHATE ACYLTRANSFERASE"/>
    <property type="match status" value="1"/>
</dbReference>
<comment type="similarity">
    <text evidence="1 4">Belongs to the 1-acyl-sn-glycerol-3-phosphate acyltransferase family.</text>
</comment>
<name>A0AAX4PMY3_9CHLO</name>
<keyword evidence="4" id="KW-1208">Phospholipid metabolism</keyword>
<evidence type="ECO:0000313" key="7">
    <source>
        <dbReference type="EMBL" id="WZN67320.1"/>
    </source>
</evidence>
<dbReference type="SUPFAM" id="SSF69593">
    <property type="entry name" value="Glycerol-3-phosphate (1)-acyltransferase"/>
    <property type="match status" value="1"/>
</dbReference>
<evidence type="ECO:0000256" key="5">
    <source>
        <dbReference type="SAM" id="Phobius"/>
    </source>
</evidence>
<gene>
    <name evidence="7" type="ORF">HKI87_19g88950</name>
</gene>
<comment type="domain">
    <text evidence="4">The HXXXXD motif is essential for acyltransferase activity and may constitute the binding site for the phosphate moiety of the glycerol-3-phosphate.</text>
</comment>
<keyword evidence="2 4" id="KW-0808">Transferase</keyword>
<keyword evidence="5" id="KW-0472">Membrane</keyword>
<keyword evidence="4" id="KW-0443">Lipid metabolism</keyword>
<dbReference type="AlphaFoldDB" id="A0AAX4PMY3"/>
<dbReference type="Proteomes" id="UP001472866">
    <property type="component" value="Chromosome 19"/>
</dbReference>
<evidence type="ECO:0000256" key="2">
    <source>
        <dbReference type="ARBA" id="ARBA00022679"/>
    </source>
</evidence>
<dbReference type="Pfam" id="PF01553">
    <property type="entry name" value="Acyltransferase"/>
    <property type="match status" value="1"/>
</dbReference>
<dbReference type="GO" id="GO:0003841">
    <property type="term" value="F:1-acylglycerol-3-phosphate O-acyltransferase activity"/>
    <property type="evidence" value="ECO:0007669"/>
    <property type="project" value="UniProtKB-UniRule"/>
</dbReference>
<dbReference type="InterPro" id="IPR004552">
    <property type="entry name" value="AGP_acyltrans"/>
</dbReference>
<evidence type="ECO:0000256" key="4">
    <source>
        <dbReference type="RuleBase" id="RU361267"/>
    </source>
</evidence>
<feature type="domain" description="Phospholipid/glycerol acyltransferase" evidence="6">
    <location>
        <begin position="113"/>
        <end position="227"/>
    </location>
</feature>
<dbReference type="EMBL" id="CP151519">
    <property type="protein sequence ID" value="WZN67320.1"/>
    <property type="molecule type" value="Genomic_DNA"/>
</dbReference>